<keyword evidence="5" id="KW-1185">Reference proteome</keyword>
<dbReference type="CDD" id="cd00267">
    <property type="entry name" value="ABC_ATPase"/>
    <property type="match status" value="1"/>
</dbReference>
<evidence type="ECO:0000256" key="1">
    <source>
        <dbReference type="SAM" id="MobiDB-lite"/>
    </source>
</evidence>
<keyword evidence="2" id="KW-0812">Transmembrane</keyword>
<dbReference type="EMBL" id="MTBP01000001">
    <property type="protein sequence ID" value="POM27436.1"/>
    <property type="molecule type" value="Genomic_DNA"/>
</dbReference>
<protein>
    <submittedName>
        <fullName evidence="4">NACHT domain protein</fullName>
    </submittedName>
</protein>
<dbReference type="InterPro" id="IPR007111">
    <property type="entry name" value="NACHT_NTPase"/>
</dbReference>
<organism evidence="4 5">
    <name type="scientific">Actinomadura rubteroloni</name>
    <dbReference type="NCBI Taxonomy" id="1926885"/>
    <lineage>
        <taxon>Bacteria</taxon>
        <taxon>Bacillati</taxon>
        <taxon>Actinomycetota</taxon>
        <taxon>Actinomycetes</taxon>
        <taxon>Streptosporangiales</taxon>
        <taxon>Thermomonosporaceae</taxon>
        <taxon>Actinomadura</taxon>
    </lineage>
</organism>
<dbReference type="Gene3D" id="3.40.50.300">
    <property type="entry name" value="P-loop containing nucleotide triphosphate hydrolases"/>
    <property type="match status" value="1"/>
</dbReference>
<dbReference type="PANTHER" id="PTHR46844">
    <property type="entry name" value="SLR5058 PROTEIN"/>
    <property type="match status" value="1"/>
</dbReference>
<name>A0A2P4UQW9_9ACTN</name>
<sequence length="1042" mass="113993">MVNWRAAVLLLGIAGATVAGGVAVNQILNDGKLDWNWAYLAFLFTTVLLALSQHAAAPGAGTGRTPSARWGRRWTYRRQVRHSVADMETIGIMTQGEYVLRMKQVYVDVALRPRPVQETERDPAVGAAPAGPGQRGPLSSFLDQNRVFAVIGSPGSGKTTLVRHVALALCRPWSWRRRRLPVLLYLRDHADAILSGTDLADLAVSVPWLHGRIPAPWLARRLDAGRCLVMLDGLDEVADDADRRRVVTWVRAQIARHPRSTFVVTSRPHGYTSNRIPNADVLQVQRFSPAQISEFLHGWYRAIEHRARQGSARRIDAVADEKAADLLRRVREKTALYDLAANPLLLTMIANVHRYRGQLPGSRAALYAEMCDVLLNRRQEDKNLEDRLGLTGPQKTVIVQHLATRMMTGRTRDLTVGEACAVIAGPLAEINGDIEPRVLLREVTRSGLIVEREHDRYGFVHLTLQEYLAAARIRQEPALLHLLTDNVSRAWWRETSLLWAADSDVSPLVEASFAARTATSLVLALDCADEARQLRPALRRQVEQFLATAIGDDIPVEVARGVLLSRMVSRTAWLDEHAGVAVCTSPASRAVWPSGRITRDQVTAATGAEADEVRTFVRWVNATLDDGFTYRLPAPDEISGIGPALIPAGHTVWTSEGSRSALHRPDGAAWPYSPTGRQVDGFPGRSVECVRLLVRIIVSARDPNELADLLTYAHLAAADERRDEHRTARILCLLDTQAAADDPRTSRDWTLAASGILDGGRETLMPAGVARALADLIDIGGAPPAELLRETLRDARSGVPEPLEINETVAACRSWNFLRITAAPFSNDRSALDMPFPSAGERIGGPSSGPFPDRSPRREIALTRLEPVKPFHRMALYGLAEVLGRGLGARFAQALPALVHAAQVIVDAWSAAQERPAPDAVSVPYITDFIAGHLDRMLAGARRPAEDPLALLAELDAAVRTKPGAALIGYAHWLARELFASGPAGAGPMIEAAACVFAFVLSEPDGRERDQAIRVLSSLISFTGPEHEQPKRNQVVLLVREG</sequence>
<feature type="compositionally biased region" description="Low complexity" evidence="1">
    <location>
        <begin position="124"/>
        <end position="137"/>
    </location>
</feature>
<accession>A0A2P4UQW9</accession>
<proteinExistence type="predicted"/>
<evidence type="ECO:0000259" key="3">
    <source>
        <dbReference type="PROSITE" id="PS50837"/>
    </source>
</evidence>
<dbReference type="RefSeq" id="WP_103562254.1">
    <property type="nucleotide sequence ID" value="NZ_MTBP01000001.1"/>
</dbReference>
<feature type="domain" description="NACHT" evidence="3">
    <location>
        <begin position="146"/>
        <end position="268"/>
    </location>
</feature>
<keyword evidence="2" id="KW-1133">Transmembrane helix</keyword>
<feature type="transmembrane region" description="Helical" evidence="2">
    <location>
        <begin position="37"/>
        <end position="57"/>
    </location>
</feature>
<reference evidence="4 5" key="1">
    <citation type="journal article" date="2017" name="Chemistry">
        <title>Isolation, Biosynthesis and Chemical Modifications of Rubterolones A-F: Rare Tropolone Alkaloids from Actinomadura sp. 5-2.</title>
        <authorList>
            <person name="Guo H."/>
            <person name="Benndorf R."/>
            <person name="Leichnitz D."/>
            <person name="Klassen J.L."/>
            <person name="Vollmers J."/>
            <person name="Gorls H."/>
            <person name="Steinacker M."/>
            <person name="Weigel C."/>
            <person name="Dahse H.M."/>
            <person name="Kaster A.K."/>
            <person name="de Beer Z.W."/>
            <person name="Poulsen M."/>
            <person name="Beemelmanns C."/>
        </authorList>
    </citation>
    <scope>NUCLEOTIDE SEQUENCE [LARGE SCALE GENOMIC DNA]</scope>
    <source>
        <strain evidence="4 5">5-2</strain>
    </source>
</reference>
<keyword evidence="2" id="KW-0472">Membrane</keyword>
<dbReference type="AlphaFoldDB" id="A0A2P4UQW9"/>
<comment type="caution">
    <text evidence="4">The sequence shown here is derived from an EMBL/GenBank/DDBJ whole genome shotgun (WGS) entry which is preliminary data.</text>
</comment>
<dbReference type="Proteomes" id="UP000242367">
    <property type="component" value="Unassembled WGS sequence"/>
</dbReference>
<feature type="region of interest" description="Disordered" evidence="1">
    <location>
        <begin position="117"/>
        <end position="138"/>
    </location>
</feature>
<dbReference type="SUPFAM" id="SSF52540">
    <property type="entry name" value="P-loop containing nucleoside triphosphate hydrolases"/>
    <property type="match status" value="1"/>
</dbReference>
<evidence type="ECO:0000256" key="2">
    <source>
        <dbReference type="SAM" id="Phobius"/>
    </source>
</evidence>
<dbReference type="Pfam" id="PF05729">
    <property type="entry name" value="NACHT"/>
    <property type="match status" value="1"/>
</dbReference>
<evidence type="ECO:0000313" key="4">
    <source>
        <dbReference type="EMBL" id="POM27436.1"/>
    </source>
</evidence>
<gene>
    <name evidence="4" type="ORF">BTM25_18500</name>
</gene>
<dbReference type="InterPro" id="IPR027417">
    <property type="entry name" value="P-loop_NTPase"/>
</dbReference>
<evidence type="ECO:0000313" key="5">
    <source>
        <dbReference type="Proteomes" id="UP000242367"/>
    </source>
</evidence>
<dbReference type="PANTHER" id="PTHR46844:SF1">
    <property type="entry name" value="SLR5058 PROTEIN"/>
    <property type="match status" value="1"/>
</dbReference>
<dbReference type="PROSITE" id="PS50837">
    <property type="entry name" value="NACHT"/>
    <property type="match status" value="1"/>
</dbReference>